<proteinExistence type="predicted"/>
<sequence>MEFGNLTNLDVAIIAILSIAIIALIVIMVIMIVFNTRVGRSVVANYDQMMRVPIQRRAKVMSIRGERSYNTPLGKVAMKNGLSDKDMKDVSADLVISTVTAPRTDPAGTGAENSNMTLKILNNTGVDLLINDITVRPTVIAGNIKGNTMSNTYFSSKDIKSSSSKITLIDVCSKFEDGAAFEATMEHWIHLQECDRYQGRNQEEV</sequence>
<dbReference type="EMBL" id="DQ902657">
    <property type="protein sequence ID" value="ABI74632.1"/>
    <property type="molecule type" value="Genomic_DNA"/>
</dbReference>
<accession>Q09GS9</accession>
<dbReference type="Pfam" id="PF12175">
    <property type="entry name" value="WSS_VP"/>
    <property type="match status" value="1"/>
</dbReference>
<keyword evidence="1" id="KW-0472">Membrane</keyword>
<feature type="non-terminal residue" evidence="3">
    <location>
        <position position="205"/>
    </location>
</feature>
<evidence type="ECO:0000313" key="3">
    <source>
        <dbReference type="EMBL" id="ABI74632.1"/>
    </source>
</evidence>
<name>Q09GS9_WSSV</name>
<dbReference type="SMR" id="Q09GS9"/>
<keyword evidence="1" id="KW-1133">Transmembrane helix</keyword>
<dbReference type="InterPro" id="IPR022004">
    <property type="entry name" value="WSSV_Vp28"/>
</dbReference>
<organism evidence="3">
    <name type="scientific">White spot syndrome virus</name>
    <name type="common">WSSV</name>
    <name type="synonym">White spot bacilliform virus</name>
    <dbReference type="NCBI Taxonomy" id="92652"/>
    <lineage>
        <taxon>Viruses</taxon>
        <taxon>Viruses incertae sedis</taxon>
        <taxon>Naldaviricetes</taxon>
        <taxon>Nimaviridae</taxon>
        <taxon>Whispovirus</taxon>
        <taxon>White spot syndrome virus</taxon>
    </lineage>
</organism>
<feature type="domain" description="White spot syndrome virus structural envelope protein Vp28" evidence="2">
    <location>
        <begin position="1"/>
        <end position="186"/>
    </location>
</feature>
<organismHost>
    <name type="scientific">Crustacea</name>
    <name type="common">crustaceans</name>
    <dbReference type="NCBI Taxonomy" id="6657"/>
</organismHost>
<protein>
    <submittedName>
        <fullName evidence="3">Truncated major structural protein VP26</fullName>
    </submittedName>
</protein>
<dbReference type="SUPFAM" id="SSF158974">
    <property type="entry name" value="WSSV envelope protein-like"/>
    <property type="match status" value="1"/>
</dbReference>
<reference evidence="3" key="1">
    <citation type="submission" date="2006-08" db="EMBL/GenBank/DDBJ databases">
        <title>Cloning and characterization of Indian WSSV structural genes of Penaeus monodon.</title>
        <authorList>
            <person name="Syed Musthaq S."/>
            <person name="Sahul Hameed A.S."/>
        </authorList>
    </citation>
    <scope>NUCLEOTIDE SEQUENCE</scope>
</reference>
<dbReference type="Gene3D" id="2.60.40.2770">
    <property type="entry name" value="WSSV envelope protein-like"/>
    <property type="match status" value="1"/>
</dbReference>
<keyword evidence="1" id="KW-0812">Transmembrane</keyword>
<evidence type="ECO:0000256" key="1">
    <source>
        <dbReference type="SAM" id="Phobius"/>
    </source>
</evidence>
<evidence type="ECO:0000259" key="2">
    <source>
        <dbReference type="Pfam" id="PF12175"/>
    </source>
</evidence>
<feature type="transmembrane region" description="Helical" evidence="1">
    <location>
        <begin position="12"/>
        <end position="34"/>
    </location>
</feature>
<dbReference type="InterPro" id="IPR037251">
    <property type="entry name" value="WSSV_Vp28_sf"/>
</dbReference>